<dbReference type="Proteomes" id="UP000218231">
    <property type="component" value="Unassembled WGS sequence"/>
</dbReference>
<name>A0A2A2J720_9BILA</name>
<organism evidence="1 2">
    <name type="scientific">Diploscapter pachys</name>
    <dbReference type="NCBI Taxonomy" id="2018661"/>
    <lineage>
        <taxon>Eukaryota</taxon>
        <taxon>Metazoa</taxon>
        <taxon>Ecdysozoa</taxon>
        <taxon>Nematoda</taxon>
        <taxon>Chromadorea</taxon>
        <taxon>Rhabditida</taxon>
        <taxon>Rhabditina</taxon>
        <taxon>Rhabditomorpha</taxon>
        <taxon>Rhabditoidea</taxon>
        <taxon>Rhabditidae</taxon>
        <taxon>Diploscapter</taxon>
    </lineage>
</organism>
<protein>
    <submittedName>
        <fullName evidence="1">Uncharacterized protein</fullName>
    </submittedName>
</protein>
<evidence type="ECO:0000313" key="2">
    <source>
        <dbReference type="Proteomes" id="UP000218231"/>
    </source>
</evidence>
<dbReference type="STRING" id="2018661.A0A2A2J720"/>
<comment type="caution">
    <text evidence="1">The sequence shown here is derived from an EMBL/GenBank/DDBJ whole genome shotgun (WGS) entry which is preliminary data.</text>
</comment>
<gene>
    <name evidence="1" type="ORF">WR25_03424</name>
</gene>
<dbReference type="OrthoDB" id="5800150at2759"/>
<evidence type="ECO:0000313" key="1">
    <source>
        <dbReference type="EMBL" id="PAV57570.1"/>
    </source>
</evidence>
<dbReference type="EMBL" id="LIAE01010632">
    <property type="protein sequence ID" value="PAV57570.1"/>
    <property type="molecule type" value="Genomic_DNA"/>
</dbReference>
<accession>A0A2A2J720</accession>
<sequence length="299" mass="33952">MSVEPKSGALIKWAMVISVSSKDVPSIDELSTDMLEFSRWFMKNLSVIGEQINVYYDYEASPSCVHHVEPGDEVGVVRAYEAIRVAFPDVIVVLHILPGPNSEEYLWMKRCARRYGLIRQGVLYENAKNRFRNMPLDEVCKNISQWIARSFYIIVHDTEKPMRVGRGCRTLTLKYPMNSKDLVNSVMTVIHGNALLSDEGSETSVRVYGLPTTFNEFSVAQVFMPLQIMSVSRRDSHFVVDFKSVFQALEAVLYTGKVIDTLFRMIVKPFSKEIEDVAQEYLEELQTTSTSSGISMMTG</sequence>
<keyword evidence="2" id="KW-1185">Reference proteome</keyword>
<proteinExistence type="predicted"/>
<dbReference type="AlphaFoldDB" id="A0A2A2J720"/>
<reference evidence="1 2" key="1">
    <citation type="journal article" date="2017" name="Curr. Biol.">
        <title>Genome architecture and evolution of a unichromosomal asexual nematode.</title>
        <authorList>
            <person name="Fradin H."/>
            <person name="Zegar C."/>
            <person name="Gutwein M."/>
            <person name="Lucas J."/>
            <person name="Kovtun M."/>
            <person name="Corcoran D."/>
            <person name="Baugh L.R."/>
            <person name="Kiontke K."/>
            <person name="Gunsalus K."/>
            <person name="Fitch D.H."/>
            <person name="Piano F."/>
        </authorList>
    </citation>
    <scope>NUCLEOTIDE SEQUENCE [LARGE SCALE GENOMIC DNA]</scope>
    <source>
        <strain evidence="1">PF1309</strain>
    </source>
</reference>